<dbReference type="Proteomes" id="UP000037035">
    <property type="component" value="Unassembled WGS sequence"/>
</dbReference>
<reference evidence="11 12" key="1">
    <citation type="submission" date="2015-08" db="EMBL/GenBank/DDBJ databases">
        <title>Next Generation Sequencing and Analysis of the Genome of Puccinia sorghi L Schw, the Causal Agent of Maize Common Rust.</title>
        <authorList>
            <person name="Rochi L."/>
            <person name="Burguener G."/>
            <person name="Darino M."/>
            <person name="Turjanski A."/>
            <person name="Kreff E."/>
            <person name="Dieguez M.J."/>
            <person name="Sacco F."/>
        </authorList>
    </citation>
    <scope>NUCLEOTIDE SEQUENCE [LARGE SCALE GENOMIC DNA]</scope>
    <source>
        <strain evidence="11 12">RO10H11247</strain>
    </source>
</reference>
<dbReference type="InterPro" id="IPR045175">
    <property type="entry name" value="M28_fam"/>
</dbReference>
<dbReference type="VEuPathDB" id="FungiDB:VP01_643g2"/>
<dbReference type="GO" id="GO:0046872">
    <property type="term" value="F:metal ion binding"/>
    <property type="evidence" value="ECO:0007669"/>
    <property type="project" value="UniProtKB-KW"/>
</dbReference>
<comment type="subcellular location">
    <subcellularLocation>
        <location evidence="2">Endoplasmic reticulum</location>
    </subcellularLocation>
</comment>
<feature type="transmembrane region" description="Helical" evidence="9">
    <location>
        <begin position="718"/>
        <end position="737"/>
    </location>
</feature>
<dbReference type="GO" id="GO:0008235">
    <property type="term" value="F:metalloexopeptidase activity"/>
    <property type="evidence" value="ECO:0007669"/>
    <property type="project" value="InterPro"/>
</dbReference>
<evidence type="ECO:0000256" key="4">
    <source>
        <dbReference type="ARBA" id="ARBA00022723"/>
    </source>
</evidence>
<dbReference type="GO" id="GO:0005783">
    <property type="term" value="C:endoplasmic reticulum"/>
    <property type="evidence" value="ECO:0007669"/>
    <property type="project" value="UniProtKB-SubCell"/>
</dbReference>
<feature type="transmembrane region" description="Helical" evidence="9">
    <location>
        <begin position="650"/>
        <end position="671"/>
    </location>
</feature>
<dbReference type="STRING" id="27349.A0A0L6UGL8"/>
<accession>A0A0L6UGL8</accession>
<proteinExistence type="inferred from homology"/>
<evidence type="ECO:0000256" key="2">
    <source>
        <dbReference type="ARBA" id="ARBA00004240"/>
    </source>
</evidence>
<gene>
    <name evidence="11" type="ORF">VP01_643g2</name>
</gene>
<feature type="transmembrane region" description="Helical" evidence="9">
    <location>
        <begin position="509"/>
        <end position="539"/>
    </location>
</feature>
<keyword evidence="9" id="KW-0472">Membrane</keyword>
<dbReference type="PANTHER" id="PTHR12147:SF22">
    <property type="entry name" value="ENDOPLASMIC RETICULUM METALLOPEPTIDASE 1"/>
    <property type="match status" value="1"/>
</dbReference>
<evidence type="ECO:0000256" key="7">
    <source>
        <dbReference type="ARBA" id="ARBA00022833"/>
    </source>
</evidence>
<feature type="transmembrane region" description="Helical" evidence="9">
    <location>
        <begin position="592"/>
        <end position="612"/>
    </location>
</feature>
<evidence type="ECO:0000313" key="11">
    <source>
        <dbReference type="EMBL" id="KNZ47382.1"/>
    </source>
</evidence>
<sequence length="1050" mass="116186">MDSTSMRKPISSDQESLLGVLSLDLFVFGRADPDLGQVFNKRKQKPQFEIISAISTYLRYDLPTPRGLPTRTGLSRMNGTSGSGWRELLADDEEFSESLANEYIDHLAGTIGYRIVGTEEMAESLEYLHGTLLSLKHQAERIGSNKRFEIFNQVDDGAHLFEFMGQKVWKKYFQLSNIIVKLSDPSIPSSQENAVLVNAHLDSTLPSPGAADDVAGVAVMLEAIRIITQSPNWPMRNGIVFRESIQLIFLTGQKNPYKMQATCSLPSIPLKICTRFSFDSHTPNLTLLIAWFFLQCTRCDQFVSIYLSIFHTVFFWREACGTAGQEILFQATSTEVRQLVFSPLTLAAASSTRLLFFTLVMIVQMIEAYSKVPRPFGSVIASEVFHTGLIASDTDFRQFVQYGNLTGLDMAIMQNSYLYHSSQDIPSKIEPGAVQHMGDNTMALLKHLTSSAADLTNIKPASDTVFFSGLGGMIFIMYSKTTALRVYTSLFVAAMTMVTRNVKPQHFSIYMFGFLAAIGSLLGFFMGSNVMAFIISIVLEKPLSWYRCESFPILLFGPPSLAGGLAVQYLFSRLADSSNLLKKSGDGHVLSHATLSGLMALNGIVSVVGAYLDIGTAYLPAIGLVSMLSSLIINDLILAPISGKRAHLHLPMYIAALVLPGFLGVEGLLAFLDLFVPMTGRMGHEVQVDFLIASLVSTIGFNIVSISLPLAHRFSRRALGRFILGLLIFSSLVGFWFTRANWKIFDSDHPKRLPILHMENLTNSSPGFDLHIAALDRAPGFEELVQQVMDSLSLSDQSPVLSAINDEIPDWDIIYPVSQFLKSYQIPMSLIKPGTLGTGEGDEGEAGENEYVSPWTDKFKITSLSSKLDYINQRRTIVIALDHPGIIWTVIAFTADVVEWDLPSVPTRGKRRHHIKEASGFGVDRWTLNVTIALSEEEFQSAMENEQIVKGQREAIGWDDGEAQEFARRGKLKIEFSGIDQLGLYPARSKPKRLLAHHPLPSSTLNSSPLGWIGNGNGGPALRLFDKLFPLLPDWVDPFLLSAISNTDFI</sequence>
<dbReference type="Pfam" id="PF04389">
    <property type="entry name" value="Peptidase_M28"/>
    <property type="match status" value="2"/>
</dbReference>
<feature type="transmembrane region" description="Helical" evidence="9">
    <location>
        <begin position="618"/>
        <end position="638"/>
    </location>
</feature>
<keyword evidence="4 8" id="KW-0479">Metal-binding</keyword>
<dbReference type="PANTHER" id="PTHR12147">
    <property type="entry name" value="METALLOPEPTIDASE M28 FAMILY MEMBER"/>
    <property type="match status" value="1"/>
</dbReference>
<evidence type="ECO:0000256" key="6">
    <source>
        <dbReference type="ARBA" id="ARBA00022824"/>
    </source>
</evidence>
<feature type="transmembrane region" description="Helical" evidence="9">
    <location>
        <begin position="461"/>
        <end position="478"/>
    </location>
</feature>
<keyword evidence="6" id="KW-0256">Endoplasmic reticulum</keyword>
<dbReference type="Gene3D" id="3.40.630.10">
    <property type="entry name" value="Zn peptidases"/>
    <property type="match status" value="2"/>
</dbReference>
<evidence type="ECO:0000256" key="8">
    <source>
        <dbReference type="RuleBase" id="RU361240"/>
    </source>
</evidence>
<keyword evidence="5 8" id="KW-0378">Hydrolase</keyword>
<comment type="similarity">
    <text evidence="8">Belongs to the peptidase M28 family.</text>
</comment>
<evidence type="ECO:0000256" key="3">
    <source>
        <dbReference type="ARBA" id="ARBA00022670"/>
    </source>
</evidence>
<feature type="domain" description="Peptidase M28" evidence="10">
    <location>
        <begin position="366"/>
        <end position="444"/>
    </location>
</feature>
<evidence type="ECO:0000259" key="10">
    <source>
        <dbReference type="Pfam" id="PF04389"/>
    </source>
</evidence>
<keyword evidence="9" id="KW-0812">Transmembrane</keyword>
<organism evidence="11 12">
    <name type="scientific">Puccinia sorghi</name>
    <dbReference type="NCBI Taxonomy" id="27349"/>
    <lineage>
        <taxon>Eukaryota</taxon>
        <taxon>Fungi</taxon>
        <taxon>Dikarya</taxon>
        <taxon>Basidiomycota</taxon>
        <taxon>Pucciniomycotina</taxon>
        <taxon>Pucciniomycetes</taxon>
        <taxon>Pucciniales</taxon>
        <taxon>Pucciniaceae</taxon>
        <taxon>Puccinia</taxon>
    </lineage>
</organism>
<evidence type="ECO:0000256" key="5">
    <source>
        <dbReference type="ARBA" id="ARBA00022801"/>
    </source>
</evidence>
<dbReference type="SUPFAM" id="SSF53187">
    <property type="entry name" value="Zn-dependent exopeptidases"/>
    <property type="match status" value="2"/>
</dbReference>
<keyword evidence="7 8" id="KW-0862">Zinc</keyword>
<feature type="domain" description="Peptidase M28" evidence="10">
    <location>
        <begin position="177"/>
        <end position="241"/>
    </location>
</feature>
<dbReference type="EC" id="3.4.-.-" evidence="8"/>
<dbReference type="OrthoDB" id="76293at2759"/>
<dbReference type="InterPro" id="IPR007484">
    <property type="entry name" value="Peptidase_M28"/>
</dbReference>
<protein>
    <recommendedName>
        <fullName evidence="8">Peptide hydrolase</fullName>
        <ecNumber evidence="8">3.4.-.-</ecNumber>
    </recommendedName>
</protein>
<keyword evidence="3 8" id="KW-0645">Protease</keyword>
<feature type="transmembrane region" description="Helical" evidence="9">
    <location>
        <begin position="551"/>
        <end position="571"/>
    </location>
</feature>
<comment type="cofactor">
    <cofactor evidence="1">
        <name>Zn(2+)</name>
        <dbReference type="ChEBI" id="CHEBI:29105"/>
    </cofactor>
</comment>
<feature type="transmembrane region" description="Helical" evidence="9">
    <location>
        <begin position="691"/>
        <end position="711"/>
    </location>
</feature>
<dbReference type="AlphaFoldDB" id="A0A0L6UGL8"/>
<name>A0A0L6UGL8_9BASI</name>
<comment type="caution">
    <text evidence="11">The sequence shown here is derived from an EMBL/GenBank/DDBJ whole genome shotgun (WGS) entry which is preliminary data.</text>
</comment>
<dbReference type="GO" id="GO:0006508">
    <property type="term" value="P:proteolysis"/>
    <property type="evidence" value="ECO:0007669"/>
    <property type="project" value="UniProtKB-KW"/>
</dbReference>
<evidence type="ECO:0000256" key="1">
    <source>
        <dbReference type="ARBA" id="ARBA00001947"/>
    </source>
</evidence>
<evidence type="ECO:0000256" key="9">
    <source>
        <dbReference type="SAM" id="Phobius"/>
    </source>
</evidence>
<keyword evidence="12" id="KW-1185">Reference proteome</keyword>
<dbReference type="EMBL" id="LAVV01011763">
    <property type="protein sequence ID" value="KNZ47382.1"/>
    <property type="molecule type" value="Genomic_DNA"/>
</dbReference>
<evidence type="ECO:0000313" key="12">
    <source>
        <dbReference type="Proteomes" id="UP000037035"/>
    </source>
</evidence>
<keyword evidence="9" id="KW-1133">Transmembrane helix</keyword>